<dbReference type="InterPro" id="IPR044996">
    <property type="entry name" value="COQ10-like"/>
</dbReference>
<evidence type="ECO:0000259" key="2">
    <source>
        <dbReference type="Pfam" id="PF03364"/>
    </source>
</evidence>
<dbReference type="InterPro" id="IPR005031">
    <property type="entry name" value="COQ10_START"/>
</dbReference>
<evidence type="ECO:0000256" key="1">
    <source>
        <dbReference type="ARBA" id="ARBA00008918"/>
    </source>
</evidence>
<evidence type="ECO:0000313" key="3">
    <source>
        <dbReference type="EMBL" id="QSI75123.1"/>
    </source>
</evidence>
<dbReference type="SUPFAM" id="SSF55961">
    <property type="entry name" value="Bet v1-like"/>
    <property type="match status" value="1"/>
</dbReference>
<dbReference type="RefSeq" id="WP_172202694.1">
    <property type="nucleotide sequence ID" value="NZ_CP071060.1"/>
</dbReference>
<keyword evidence="4" id="KW-1185">Reference proteome</keyword>
<dbReference type="CDD" id="cd07813">
    <property type="entry name" value="COQ10p_like"/>
    <property type="match status" value="1"/>
</dbReference>
<reference evidence="3 4" key="1">
    <citation type="submission" date="2021-02" db="EMBL/GenBank/DDBJ databases">
        <title>Niveibacterium changnyeongensis HC41.</title>
        <authorList>
            <person name="Kang M."/>
        </authorList>
    </citation>
    <scope>NUCLEOTIDE SEQUENCE [LARGE SCALE GENOMIC DNA]</scope>
    <source>
        <strain evidence="3 4">HC41</strain>
    </source>
</reference>
<gene>
    <name evidence="3" type="ORF">JY500_11330</name>
</gene>
<protein>
    <submittedName>
        <fullName evidence="3">Type II toxin-antitoxin system RatA family toxin</fullName>
    </submittedName>
</protein>
<organism evidence="3 4">
    <name type="scientific">Niveibacterium microcysteis</name>
    <dbReference type="NCBI Taxonomy" id="2811415"/>
    <lineage>
        <taxon>Bacteria</taxon>
        <taxon>Pseudomonadati</taxon>
        <taxon>Pseudomonadota</taxon>
        <taxon>Betaproteobacteria</taxon>
        <taxon>Rhodocyclales</taxon>
        <taxon>Rhodocyclaceae</taxon>
        <taxon>Niveibacterium</taxon>
    </lineage>
</organism>
<dbReference type="Pfam" id="PF03364">
    <property type="entry name" value="Polyketide_cyc"/>
    <property type="match status" value="1"/>
</dbReference>
<dbReference type="Gene3D" id="3.30.530.20">
    <property type="match status" value="1"/>
</dbReference>
<accession>A0ABX7M1U4</accession>
<dbReference type="PANTHER" id="PTHR12901:SF10">
    <property type="entry name" value="COENZYME Q-BINDING PROTEIN COQ10, MITOCHONDRIAL"/>
    <property type="match status" value="1"/>
</dbReference>
<comment type="similarity">
    <text evidence="1">Belongs to the ribosome association toxin RatA family.</text>
</comment>
<proteinExistence type="inferred from homology"/>
<dbReference type="EMBL" id="CP071060">
    <property type="protein sequence ID" value="QSI75123.1"/>
    <property type="molecule type" value="Genomic_DNA"/>
</dbReference>
<name>A0ABX7M1U4_9RHOO</name>
<dbReference type="InterPro" id="IPR023393">
    <property type="entry name" value="START-like_dom_sf"/>
</dbReference>
<dbReference type="Proteomes" id="UP000663570">
    <property type="component" value="Chromosome"/>
</dbReference>
<sequence length="148" mass="16852">MAEVRKLVLLEFTPAQMFELVDGVEDYPLFLPWCGGAEVLGRTDEQTSARLHVNYHGIKTNFATENAKDFPRRMDIRLVEGPFHHLEGDWVFTPLGDSACKVEFRLIYEFSNKLIEKAVGPVFHHIANTFVDAFVKRAEQILKKAGSD</sequence>
<evidence type="ECO:0000313" key="4">
    <source>
        <dbReference type="Proteomes" id="UP000663570"/>
    </source>
</evidence>
<feature type="domain" description="Coenzyme Q-binding protein COQ10 START" evidence="2">
    <location>
        <begin position="11"/>
        <end position="134"/>
    </location>
</feature>
<dbReference type="PANTHER" id="PTHR12901">
    <property type="entry name" value="SPERM PROTEIN HOMOLOG"/>
    <property type="match status" value="1"/>
</dbReference>